<dbReference type="PANTHER" id="PTHR45698:SF1">
    <property type="entry name" value="TRACE AMINE-ASSOCIATED RECEPTOR 13C-LIKE"/>
    <property type="match status" value="1"/>
</dbReference>
<comment type="subcellular location">
    <subcellularLocation>
        <location evidence="1">Membrane</location>
    </subcellularLocation>
</comment>
<sequence length="411" mass="46673">MDRLNTSSEYGPVDPMPPWMHYFAILIQMVGIPMNIIVFVAIAHIHLGSQLTTKLLLTQCAFDCLTCLCALLKVVKPGLGYTGYHTLDSILCRIWFSYFTFWLFVLMSISNLVCTALDRLIAVVFNNIYQNHQTVYIALCYTCIAIYSISLASINLLLLDYRGNQCIPSHNKHGNWLDSLIQVDTVGWPLLSYLIPCVILIAIYGKVINVLRKPQMIVLRIVEKGTDVKPIGRKGKRQRQLAKSLTIATSMMQTLFLITHIYDRIYYFLGIHHWIEYRVGSPNHLLGYPTSAQKNVAHLHIILMVTPGTPYEGKLSTRFRVAHGTVALHNPLWLSFQHPNEYDRLTKTTALSQRAFLVERGAAAQSCDQLFTSLPNQTSCIVLRIFVTNHEDMTRGMRILRLSSCVVIVDE</sequence>
<keyword evidence="7" id="KW-1185">Reference proteome</keyword>
<gene>
    <name evidence="6" type="ORF">P879_00216</name>
</gene>
<feature type="transmembrane region" description="Helical" evidence="5">
    <location>
        <begin position="20"/>
        <end position="43"/>
    </location>
</feature>
<name>A0A8T0DWN2_9TREM</name>
<dbReference type="GO" id="GO:0016020">
    <property type="term" value="C:membrane"/>
    <property type="evidence" value="ECO:0007669"/>
    <property type="project" value="UniProtKB-SubCell"/>
</dbReference>
<dbReference type="InterPro" id="IPR000276">
    <property type="entry name" value="GPCR_Rhodpsn"/>
</dbReference>
<organism evidence="6 7">
    <name type="scientific">Paragonimus westermani</name>
    <dbReference type="NCBI Taxonomy" id="34504"/>
    <lineage>
        <taxon>Eukaryota</taxon>
        <taxon>Metazoa</taxon>
        <taxon>Spiralia</taxon>
        <taxon>Lophotrochozoa</taxon>
        <taxon>Platyhelminthes</taxon>
        <taxon>Trematoda</taxon>
        <taxon>Digenea</taxon>
        <taxon>Plagiorchiida</taxon>
        <taxon>Troglotremata</taxon>
        <taxon>Troglotrematidae</taxon>
        <taxon>Paragonimus</taxon>
    </lineage>
</organism>
<evidence type="ECO:0000313" key="7">
    <source>
        <dbReference type="Proteomes" id="UP000699462"/>
    </source>
</evidence>
<protein>
    <recommendedName>
        <fullName evidence="8">G-protein coupled receptors family 1 profile domain-containing protein</fullName>
    </recommendedName>
</protein>
<evidence type="ECO:0000313" key="6">
    <source>
        <dbReference type="EMBL" id="KAF8571117.1"/>
    </source>
</evidence>
<proteinExistence type="predicted"/>
<keyword evidence="2 5" id="KW-0812">Transmembrane</keyword>
<feature type="transmembrane region" description="Helical" evidence="5">
    <location>
        <begin position="241"/>
        <end position="262"/>
    </location>
</feature>
<evidence type="ECO:0000256" key="1">
    <source>
        <dbReference type="ARBA" id="ARBA00004370"/>
    </source>
</evidence>
<feature type="transmembrane region" description="Helical" evidence="5">
    <location>
        <begin position="55"/>
        <end position="75"/>
    </location>
</feature>
<dbReference type="SUPFAM" id="SSF81321">
    <property type="entry name" value="Family A G protein-coupled receptor-like"/>
    <property type="match status" value="1"/>
</dbReference>
<evidence type="ECO:0000256" key="2">
    <source>
        <dbReference type="ARBA" id="ARBA00022692"/>
    </source>
</evidence>
<dbReference type="Pfam" id="PF00001">
    <property type="entry name" value="7tm_1"/>
    <property type="match status" value="1"/>
</dbReference>
<dbReference type="OrthoDB" id="6261790at2759"/>
<keyword evidence="4 5" id="KW-0472">Membrane</keyword>
<dbReference type="GO" id="GO:0004930">
    <property type="term" value="F:G protein-coupled receptor activity"/>
    <property type="evidence" value="ECO:0007669"/>
    <property type="project" value="InterPro"/>
</dbReference>
<feature type="transmembrane region" description="Helical" evidence="5">
    <location>
        <begin position="135"/>
        <end position="158"/>
    </location>
</feature>
<feature type="transmembrane region" description="Helical" evidence="5">
    <location>
        <begin position="190"/>
        <end position="211"/>
    </location>
</feature>
<reference evidence="6 7" key="1">
    <citation type="submission" date="2019-07" db="EMBL/GenBank/DDBJ databases">
        <title>Annotation for the trematode Paragonimus westermani.</title>
        <authorList>
            <person name="Choi Y.-J."/>
        </authorList>
    </citation>
    <scope>NUCLEOTIDE SEQUENCE [LARGE SCALE GENOMIC DNA]</scope>
    <source>
        <strain evidence="6">180907_Pwestermani</strain>
    </source>
</reference>
<evidence type="ECO:0000256" key="5">
    <source>
        <dbReference type="SAM" id="Phobius"/>
    </source>
</evidence>
<dbReference type="AlphaFoldDB" id="A0A8T0DWN2"/>
<dbReference type="PANTHER" id="PTHR45698">
    <property type="entry name" value="TRACE AMINE-ASSOCIATED RECEPTOR 19N-RELATED"/>
    <property type="match status" value="1"/>
</dbReference>
<dbReference type="Gene3D" id="1.20.1070.10">
    <property type="entry name" value="Rhodopsin 7-helix transmembrane proteins"/>
    <property type="match status" value="1"/>
</dbReference>
<comment type="caution">
    <text evidence="6">The sequence shown here is derived from an EMBL/GenBank/DDBJ whole genome shotgun (WGS) entry which is preliminary data.</text>
</comment>
<keyword evidence="3 5" id="KW-1133">Transmembrane helix</keyword>
<dbReference type="Proteomes" id="UP000699462">
    <property type="component" value="Unassembled WGS sequence"/>
</dbReference>
<evidence type="ECO:0008006" key="8">
    <source>
        <dbReference type="Google" id="ProtNLM"/>
    </source>
</evidence>
<evidence type="ECO:0000256" key="3">
    <source>
        <dbReference type="ARBA" id="ARBA00022989"/>
    </source>
</evidence>
<dbReference type="PRINTS" id="PR00237">
    <property type="entry name" value="GPCRRHODOPSN"/>
</dbReference>
<feature type="transmembrane region" description="Helical" evidence="5">
    <location>
        <begin position="95"/>
        <end position="114"/>
    </location>
</feature>
<evidence type="ECO:0000256" key="4">
    <source>
        <dbReference type="ARBA" id="ARBA00023136"/>
    </source>
</evidence>
<accession>A0A8T0DWN2</accession>
<dbReference type="CDD" id="cd00637">
    <property type="entry name" value="7tm_classA_rhodopsin-like"/>
    <property type="match status" value="1"/>
</dbReference>
<dbReference type="EMBL" id="JTDF01000698">
    <property type="protein sequence ID" value="KAF8571117.1"/>
    <property type="molecule type" value="Genomic_DNA"/>
</dbReference>